<dbReference type="EMBL" id="AEUN01000011">
    <property type="protein sequence ID" value="EHJ09174.1"/>
    <property type="molecule type" value="Genomic_DNA"/>
</dbReference>
<name>G5JF82_9STAP</name>
<evidence type="ECO:0000313" key="2">
    <source>
        <dbReference type="EMBL" id="EHJ09174.1"/>
    </source>
</evidence>
<keyword evidence="1" id="KW-0812">Transmembrane</keyword>
<sequence length="48" mass="5532">MVETMLEFMLGPFRQITNFYMDHLLISNSVVLSGYAATVFFKKKKVAN</sequence>
<keyword evidence="1" id="KW-0472">Membrane</keyword>
<dbReference type="AlphaFoldDB" id="G5JF82"/>
<gene>
    <name evidence="2" type="ORF">SS7213T_00369</name>
</gene>
<protein>
    <submittedName>
        <fullName evidence="2">Uncharacterized protein</fullName>
    </submittedName>
</protein>
<keyword evidence="3" id="KW-1185">Reference proteome</keyword>
<dbReference type="Proteomes" id="UP000005413">
    <property type="component" value="Unassembled WGS sequence"/>
</dbReference>
<accession>G5JF82</accession>
<feature type="transmembrane region" description="Helical" evidence="1">
    <location>
        <begin position="20"/>
        <end position="41"/>
    </location>
</feature>
<dbReference type="PATRIC" id="fig|911238.3.peg.71"/>
<proteinExistence type="predicted"/>
<keyword evidence="1" id="KW-1133">Transmembrane helix</keyword>
<evidence type="ECO:0000313" key="3">
    <source>
        <dbReference type="Proteomes" id="UP000005413"/>
    </source>
</evidence>
<organism evidence="2 3">
    <name type="scientific">Staphylococcus simiae CCM 7213 = CCUG 51256</name>
    <dbReference type="NCBI Taxonomy" id="911238"/>
    <lineage>
        <taxon>Bacteria</taxon>
        <taxon>Bacillati</taxon>
        <taxon>Bacillota</taxon>
        <taxon>Bacilli</taxon>
        <taxon>Bacillales</taxon>
        <taxon>Staphylococcaceae</taxon>
        <taxon>Staphylococcus</taxon>
    </lineage>
</organism>
<reference evidence="2 3" key="1">
    <citation type="journal article" date="2012" name="BMC Genomics">
        <title>Comparative genomic analysis of the genus Staphylococcus including Staphylococcus aureus and its newly described sister species Staphylococcus simiae.</title>
        <authorList>
            <person name="Suzuki H."/>
            <person name="Lefebure T."/>
            <person name="Pavinski Bitar P."/>
            <person name="Stanhope M.J."/>
        </authorList>
    </citation>
    <scope>NUCLEOTIDE SEQUENCE [LARGE SCALE GENOMIC DNA]</scope>
    <source>
        <strain evidence="2 3">CCM 7213</strain>
    </source>
</reference>
<dbReference type="RefSeq" id="WP_002461620.1">
    <property type="nucleotide sequence ID" value="NZ_AEUN01000011.1"/>
</dbReference>
<comment type="caution">
    <text evidence="2">The sequence shown here is derived from an EMBL/GenBank/DDBJ whole genome shotgun (WGS) entry which is preliminary data.</text>
</comment>
<evidence type="ECO:0000256" key="1">
    <source>
        <dbReference type="SAM" id="Phobius"/>
    </source>
</evidence>